<name>A0A3B4WM84_SERLL</name>
<dbReference type="InterPro" id="IPR013106">
    <property type="entry name" value="Ig_V-set"/>
</dbReference>
<dbReference type="InterPro" id="IPR036179">
    <property type="entry name" value="Ig-like_dom_sf"/>
</dbReference>
<dbReference type="Proteomes" id="UP000261360">
    <property type="component" value="Unplaced"/>
</dbReference>
<evidence type="ECO:0000256" key="4">
    <source>
        <dbReference type="SAM" id="MobiDB-lite"/>
    </source>
</evidence>
<evidence type="ECO:0000256" key="3">
    <source>
        <dbReference type="ARBA" id="ARBA00023319"/>
    </source>
</evidence>
<evidence type="ECO:0000313" key="7">
    <source>
        <dbReference type="Proteomes" id="UP000261360"/>
    </source>
</evidence>
<keyword evidence="7" id="KW-1185">Reference proteome</keyword>
<accession>A0A3B4WM84</accession>
<dbReference type="InterPro" id="IPR050504">
    <property type="entry name" value="IgSF_BTN/MOG"/>
</dbReference>
<proteinExistence type="predicted"/>
<dbReference type="InterPro" id="IPR007110">
    <property type="entry name" value="Ig-like_dom"/>
</dbReference>
<feature type="domain" description="Ig-like" evidence="5">
    <location>
        <begin position="1"/>
        <end position="82"/>
    </location>
</feature>
<dbReference type="Pfam" id="PF07686">
    <property type="entry name" value="V-set"/>
    <property type="match status" value="1"/>
</dbReference>
<evidence type="ECO:0000256" key="1">
    <source>
        <dbReference type="ARBA" id="ARBA00004370"/>
    </source>
</evidence>
<dbReference type="GeneTree" id="ENSGT01140000282654"/>
<evidence type="ECO:0000313" key="6">
    <source>
        <dbReference type="Ensembl" id="ENSSLDP00000003697.1"/>
    </source>
</evidence>
<protein>
    <recommendedName>
        <fullName evidence="5">Ig-like domain-containing protein</fullName>
    </recommendedName>
</protein>
<dbReference type="Gene3D" id="2.60.40.10">
    <property type="entry name" value="Immunoglobulins"/>
    <property type="match status" value="1"/>
</dbReference>
<reference evidence="6" key="1">
    <citation type="submission" date="2025-08" db="UniProtKB">
        <authorList>
            <consortium name="Ensembl"/>
        </authorList>
    </citation>
    <scope>IDENTIFICATION</scope>
</reference>
<keyword evidence="2" id="KW-0472">Membrane</keyword>
<dbReference type="AlphaFoldDB" id="A0A3B4WM84"/>
<keyword evidence="3" id="KW-0393">Immunoglobulin domain</keyword>
<feature type="compositionally biased region" description="Polar residues" evidence="4">
    <location>
        <begin position="27"/>
        <end position="40"/>
    </location>
</feature>
<organism evidence="6 7">
    <name type="scientific">Seriola lalandi dorsalis</name>
    <dbReference type="NCBI Taxonomy" id="1841481"/>
    <lineage>
        <taxon>Eukaryota</taxon>
        <taxon>Metazoa</taxon>
        <taxon>Chordata</taxon>
        <taxon>Craniata</taxon>
        <taxon>Vertebrata</taxon>
        <taxon>Euteleostomi</taxon>
        <taxon>Actinopterygii</taxon>
        <taxon>Neopterygii</taxon>
        <taxon>Teleostei</taxon>
        <taxon>Neoteleostei</taxon>
        <taxon>Acanthomorphata</taxon>
        <taxon>Carangaria</taxon>
        <taxon>Carangiformes</taxon>
        <taxon>Carangidae</taxon>
        <taxon>Seriola</taxon>
    </lineage>
</organism>
<evidence type="ECO:0000259" key="5">
    <source>
        <dbReference type="PROSITE" id="PS50835"/>
    </source>
</evidence>
<dbReference type="Ensembl" id="ENSSLDT00000003824.1">
    <property type="protein sequence ID" value="ENSSLDP00000003697.1"/>
    <property type="gene ID" value="ENSSLDG00000002940.1"/>
</dbReference>
<feature type="compositionally biased region" description="Polar residues" evidence="4">
    <location>
        <begin position="1"/>
        <end position="15"/>
    </location>
</feature>
<dbReference type="PANTHER" id="PTHR24100">
    <property type="entry name" value="BUTYROPHILIN"/>
    <property type="match status" value="1"/>
</dbReference>
<feature type="region of interest" description="Disordered" evidence="4">
    <location>
        <begin position="1"/>
        <end position="40"/>
    </location>
</feature>
<comment type="subcellular location">
    <subcellularLocation>
        <location evidence="1">Membrane</location>
    </subcellularLocation>
</comment>
<reference evidence="6" key="2">
    <citation type="submission" date="2025-09" db="UniProtKB">
        <authorList>
            <consortium name="Ensembl"/>
        </authorList>
    </citation>
    <scope>IDENTIFICATION</scope>
</reference>
<feature type="compositionally biased region" description="Basic and acidic residues" evidence="4">
    <location>
        <begin position="16"/>
        <end position="26"/>
    </location>
</feature>
<dbReference type="InterPro" id="IPR013783">
    <property type="entry name" value="Ig-like_fold"/>
</dbReference>
<evidence type="ECO:0000256" key="2">
    <source>
        <dbReference type="ARBA" id="ARBA00023136"/>
    </source>
</evidence>
<sequence length="104" mass="11758">METLWSRSDLSPSTVHQRDEQGDDLRNQNQRYSGRTSMKTDALTTGDLSLTLTRLRPSDSGNYTCIITAFGNDRRLRDIQLQVKGQEGGYFCPANQQSLIYPSL</sequence>
<dbReference type="PROSITE" id="PS50835">
    <property type="entry name" value="IG_LIKE"/>
    <property type="match status" value="1"/>
</dbReference>
<dbReference type="SUPFAM" id="SSF48726">
    <property type="entry name" value="Immunoglobulin"/>
    <property type="match status" value="1"/>
</dbReference>
<dbReference type="GO" id="GO:0016020">
    <property type="term" value="C:membrane"/>
    <property type="evidence" value="ECO:0007669"/>
    <property type="project" value="UniProtKB-SubCell"/>
</dbReference>